<sequence length="175" mass="18352">MMKQKRQRQLLAWPHSNLAKVRNMDGRRWDRNRTLTLLAAMLLLTVAGYWGMALFMAPARAAAATVQVAVPAAPAFDDAASAPLVRLLSPGAVQTEVTVLGVMAGRQAPLALLSVDGAPAQAYAPGQRLGPSTVLAAISANAVELQQAGQPRSLPVPELPPMPTDGIVPAAVGRH</sequence>
<evidence type="ECO:0000313" key="1">
    <source>
        <dbReference type="EMBL" id="SLM23151.1"/>
    </source>
</evidence>
<gene>
    <name evidence="1" type="ORF">SAMN04488690_0838</name>
</gene>
<accession>A0A1W1GV68</accession>
<name>A0A1W1GV68_9GAMM</name>
<dbReference type="Proteomes" id="UP000191133">
    <property type="component" value="Unassembled WGS sequence"/>
</dbReference>
<dbReference type="Gene3D" id="2.30.30.830">
    <property type="match status" value="1"/>
</dbReference>
<dbReference type="AlphaFoldDB" id="A0A1W1GV68"/>
<dbReference type="EMBL" id="FWEU01000001">
    <property type="protein sequence ID" value="SLM23151.1"/>
    <property type="molecule type" value="Genomic_DNA"/>
</dbReference>
<proteinExistence type="predicted"/>
<reference evidence="2" key="1">
    <citation type="submission" date="2016-10" db="EMBL/GenBank/DDBJ databases">
        <authorList>
            <person name="Varghese N."/>
        </authorList>
    </citation>
    <scope>NUCLEOTIDE SEQUENCE [LARGE SCALE GENOMIC DNA]</scope>
    <source>
        <strain evidence="2">92MFCol6.1</strain>
    </source>
</reference>
<organism evidence="1 2">
    <name type="scientific">Stenotrophomonas indicatrix</name>
    <dbReference type="NCBI Taxonomy" id="2045451"/>
    <lineage>
        <taxon>Bacteria</taxon>
        <taxon>Pseudomonadati</taxon>
        <taxon>Pseudomonadota</taxon>
        <taxon>Gammaproteobacteria</taxon>
        <taxon>Lysobacterales</taxon>
        <taxon>Lysobacteraceae</taxon>
        <taxon>Stenotrophomonas</taxon>
    </lineage>
</organism>
<evidence type="ECO:0000313" key="2">
    <source>
        <dbReference type="Proteomes" id="UP000191133"/>
    </source>
</evidence>
<protein>
    <submittedName>
        <fullName evidence="1">Type II secretion system protein C (GspC)</fullName>
    </submittedName>
</protein>